<name>A0A8E2JYP6_9PEZI</name>
<dbReference type="Pfam" id="PF04082">
    <property type="entry name" value="Fungal_trans"/>
    <property type="match status" value="1"/>
</dbReference>
<evidence type="ECO:0000313" key="7">
    <source>
        <dbReference type="Proteomes" id="UP000250140"/>
    </source>
</evidence>
<proteinExistence type="predicted"/>
<feature type="region of interest" description="Disordered" evidence="4">
    <location>
        <begin position="1"/>
        <end position="33"/>
    </location>
</feature>
<evidence type="ECO:0000256" key="1">
    <source>
        <dbReference type="ARBA" id="ARBA00004123"/>
    </source>
</evidence>
<feature type="compositionally biased region" description="Polar residues" evidence="4">
    <location>
        <begin position="1"/>
        <end position="23"/>
    </location>
</feature>
<dbReference type="SMART" id="SM00906">
    <property type="entry name" value="Fungal_trans"/>
    <property type="match status" value="1"/>
</dbReference>
<dbReference type="SUPFAM" id="SSF57701">
    <property type="entry name" value="Zn2/Cys6 DNA-binding domain"/>
    <property type="match status" value="1"/>
</dbReference>
<keyword evidence="7" id="KW-1185">Reference proteome</keyword>
<feature type="compositionally biased region" description="Basic and acidic residues" evidence="4">
    <location>
        <begin position="671"/>
        <end position="683"/>
    </location>
</feature>
<feature type="region of interest" description="Disordered" evidence="4">
    <location>
        <begin position="722"/>
        <end position="755"/>
    </location>
</feature>
<feature type="compositionally biased region" description="Polar residues" evidence="4">
    <location>
        <begin position="728"/>
        <end position="741"/>
    </location>
</feature>
<feature type="region of interest" description="Disordered" evidence="4">
    <location>
        <begin position="97"/>
        <end position="154"/>
    </location>
</feature>
<keyword evidence="3" id="KW-0539">Nucleus</keyword>
<dbReference type="GO" id="GO:0003677">
    <property type="term" value="F:DNA binding"/>
    <property type="evidence" value="ECO:0007669"/>
    <property type="project" value="InterPro"/>
</dbReference>
<dbReference type="InterPro" id="IPR036864">
    <property type="entry name" value="Zn2-C6_fun-type_DNA-bd_sf"/>
</dbReference>
<feature type="compositionally biased region" description="Acidic residues" evidence="4">
    <location>
        <begin position="127"/>
        <end position="140"/>
    </location>
</feature>
<evidence type="ECO:0000256" key="2">
    <source>
        <dbReference type="ARBA" id="ARBA00022723"/>
    </source>
</evidence>
<keyword evidence="2" id="KW-0479">Metal-binding</keyword>
<dbReference type="CDD" id="cd12148">
    <property type="entry name" value="fungal_TF_MHR"/>
    <property type="match status" value="1"/>
</dbReference>
<evidence type="ECO:0000259" key="5">
    <source>
        <dbReference type="PROSITE" id="PS50048"/>
    </source>
</evidence>
<dbReference type="GO" id="GO:0000981">
    <property type="term" value="F:DNA-binding transcription factor activity, RNA polymerase II-specific"/>
    <property type="evidence" value="ECO:0007669"/>
    <property type="project" value="InterPro"/>
</dbReference>
<protein>
    <recommendedName>
        <fullName evidence="5">Zn(2)-C6 fungal-type domain-containing protein</fullName>
    </recommendedName>
</protein>
<dbReference type="InterPro" id="IPR050613">
    <property type="entry name" value="Sec_Metabolite_Reg"/>
</dbReference>
<evidence type="ECO:0000256" key="4">
    <source>
        <dbReference type="SAM" id="MobiDB-lite"/>
    </source>
</evidence>
<feature type="compositionally biased region" description="Low complexity" evidence="4">
    <location>
        <begin position="685"/>
        <end position="700"/>
    </location>
</feature>
<dbReference type="PANTHER" id="PTHR31001">
    <property type="entry name" value="UNCHARACTERIZED TRANSCRIPTIONAL REGULATORY PROTEIN"/>
    <property type="match status" value="1"/>
</dbReference>
<dbReference type="SMART" id="SM00066">
    <property type="entry name" value="GAL4"/>
    <property type="match status" value="1"/>
</dbReference>
<feature type="domain" description="Zn(2)-C6 fungal-type" evidence="5">
    <location>
        <begin position="43"/>
        <end position="72"/>
    </location>
</feature>
<dbReference type="PROSITE" id="PS50048">
    <property type="entry name" value="ZN2_CY6_FUNGAL_2"/>
    <property type="match status" value="1"/>
</dbReference>
<evidence type="ECO:0000256" key="3">
    <source>
        <dbReference type="ARBA" id="ARBA00023242"/>
    </source>
</evidence>
<dbReference type="EMBL" id="KV748624">
    <property type="protein sequence ID" value="OCL14074.1"/>
    <property type="molecule type" value="Genomic_DNA"/>
</dbReference>
<gene>
    <name evidence="6" type="ORF">AOQ84DRAFT_371618</name>
</gene>
<dbReference type="GO" id="GO:0008270">
    <property type="term" value="F:zinc ion binding"/>
    <property type="evidence" value="ECO:0007669"/>
    <property type="project" value="InterPro"/>
</dbReference>
<comment type="subcellular location">
    <subcellularLocation>
        <location evidence="1">Nucleus</location>
    </subcellularLocation>
</comment>
<organism evidence="6 7">
    <name type="scientific">Glonium stellatum</name>
    <dbReference type="NCBI Taxonomy" id="574774"/>
    <lineage>
        <taxon>Eukaryota</taxon>
        <taxon>Fungi</taxon>
        <taxon>Dikarya</taxon>
        <taxon>Ascomycota</taxon>
        <taxon>Pezizomycotina</taxon>
        <taxon>Dothideomycetes</taxon>
        <taxon>Pleosporomycetidae</taxon>
        <taxon>Gloniales</taxon>
        <taxon>Gloniaceae</taxon>
        <taxon>Glonium</taxon>
    </lineage>
</organism>
<accession>A0A8E2JYP6</accession>
<dbReference type="GO" id="GO:0005634">
    <property type="term" value="C:nucleus"/>
    <property type="evidence" value="ECO:0007669"/>
    <property type="project" value="UniProtKB-SubCell"/>
</dbReference>
<dbReference type="Pfam" id="PF00172">
    <property type="entry name" value="Zn_clus"/>
    <property type="match status" value="1"/>
</dbReference>
<dbReference type="OrthoDB" id="424974at2759"/>
<dbReference type="AlphaFoldDB" id="A0A8E2JYP6"/>
<dbReference type="InterPro" id="IPR007219">
    <property type="entry name" value="XnlR_reg_dom"/>
</dbReference>
<dbReference type="GO" id="GO:0006351">
    <property type="term" value="P:DNA-templated transcription"/>
    <property type="evidence" value="ECO:0007669"/>
    <property type="project" value="InterPro"/>
</dbReference>
<dbReference type="InterPro" id="IPR001138">
    <property type="entry name" value="Zn2Cys6_DnaBD"/>
</dbReference>
<dbReference type="CDD" id="cd00067">
    <property type="entry name" value="GAL4"/>
    <property type="match status" value="1"/>
</dbReference>
<dbReference type="Gene3D" id="4.10.240.10">
    <property type="entry name" value="Zn(2)-C6 fungal-type DNA-binding domain"/>
    <property type="match status" value="1"/>
</dbReference>
<sequence length="795" mass="89712">MADTYDQLSQSLRVASASTSPPTISDRKPQQPRIRRRNRLITSCLECRRRKLKCDKLQPCTNCIKFSRDCVFLAPALDPAGQAKLAEVKEKMGMLERTLEEDVARRRSASRSTDTSHPQLPGQDGGDSADELTAPEDERDLEPTPLATEDAAYYDDADDDLVDLGVQLGKMRITERVGGFVRPKLSEELTEALKEVPPQGECDKDPSLYPMRSSGAALVPGHEYVAPSSGFFFAPEPRKTSLMQYLPAKTTADRLLRQYWEAVHVIARTLHRPSFERQYQAFWKDISMGIEPRVSFQAVVLAAMLSAVISMPEEKVLLDYGVAKQELVENFRQGTETTLSRANFLRTTKLETLQAFVMYLIPLCRSEISRAHSALTGTIIRLAECMGLHRDGSHYGLGPVEIHVRRLVWYQICFLDIRTCESTGPRPQIRREDFDTKFPLNVDDVDLESPFPPTEDSPRFTDMTITRMRFECNEMHRLIWMERPRIEKKKTTLTSLLGKIQNFRSAMEKTYLPMLDKKIPLHFMAIQTYGVLSTRMHVMVLSRYASNQHRLMPERLRQIMLGSAVLVLEHAMTIETTPALSPWVWYQGALQQYHTALLVLAELYAKPRDPAVEARVWRCLDFAFELPPALSGAEKSRMILGELRDKTSVYQSMRRVRAPTTMNAPVGPRIHAHEYQRNQERARRSSSVTSSGASEAVGSTPEIPNFEFKVTSMAATGEHFFALPGPISPQNSSDTSSNVNLAGSGSGGSPGNDPMLDIDWNEWDKLFPPNMDTGDIMIPPFSFPQFSPTDLQWGT</sequence>
<dbReference type="PANTHER" id="PTHR31001:SF40">
    <property type="entry name" value="ZN(II)2CYS6 TRANSCRIPTION FACTOR (EUROFUNG)"/>
    <property type="match status" value="1"/>
</dbReference>
<feature type="region of interest" description="Disordered" evidence="4">
    <location>
        <begin position="662"/>
        <end position="700"/>
    </location>
</feature>
<reference evidence="6 7" key="1">
    <citation type="journal article" date="2016" name="Nat. Commun.">
        <title>Ectomycorrhizal ecology is imprinted in the genome of the dominant symbiotic fungus Cenococcum geophilum.</title>
        <authorList>
            <consortium name="DOE Joint Genome Institute"/>
            <person name="Peter M."/>
            <person name="Kohler A."/>
            <person name="Ohm R.A."/>
            <person name="Kuo A."/>
            <person name="Krutzmann J."/>
            <person name="Morin E."/>
            <person name="Arend M."/>
            <person name="Barry K.W."/>
            <person name="Binder M."/>
            <person name="Choi C."/>
            <person name="Clum A."/>
            <person name="Copeland A."/>
            <person name="Grisel N."/>
            <person name="Haridas S."/>
            <person name="Kipfer T."/>
            <person name="LaButti K."/>
            <person name="Lindquist E."/>
            <person name="Lipzen A."/>
            <person name="Maire R."/>
            <person name="Meier B."/>
            <person name="Mihaltcheva S."/>
            <person name="Molinier V."/>
            <person name="Murat C."/>
            <person name="Poggeler S."/>
            <person name="Quandt C.A."/>
            <person name="Sperisen C."/>
            <person name="Tritt A."/>
            <person name="Tisserant E."/>
            <person name="Crous P.W."/>
            <person name="Henrissat B."/>
            <person name="Nehls U."/>
            <person name="Egli S."/>
            <person name="Spatafora J.W."/>
            <person name="Grigoriev I.V."/>
            <person name="Martin F.M."/>
        </authorList>
    </citation>
    <scope>NUCLEOTIDE SEQUENCE [LARGE SCALE GENOMIC DNA]</scope>
    <source>
        <strain evidence="6 7">CBS 207.34</strain>
    </source>
</reference>
<dbReference type="Proteomes" id="UP000250140">
    <property type="component" value="Unassembled WGS sequence"/>
</dbReference>
<evidence type="ECO:0000313" key="6">
    <source>
        <dbReference type="EMBL" id="OCL14074.1"/>
    </source>
</evidence>
<dbReference type="PROSITE" id="PS00463">
    <property type="entry name" value="ZN2_CY6_FUNGAL_1"/>
    <property type="match status" value="1"/>
</dbReference>